<dbReference type="SUPFAM" id="SSF53474">
    <property type="entry name" value="alpha/beta-Hydrolases"/>
    <property type="match status" value="1"/>
</dbReference>
<protein>
    <recommendedName>
        <fullName evidence="4">Peptidase S9 prolyl oligopeptidase catalytic domain-containing protein</fullName>
    </recommendedName>
</protein>
<dbReference type="OrthoDB" id="7015419at2"/>
<dbReference type="Gene3D" id="3.40.50.1820">
    <property type="entry name" value="alpha/beta hydrolase"/>
    <property type="match status" value="1"/>
</dbReference>
<dbReference type="AlphaFoldDB" id="A0A4R5QG03"/>
<organism evidence="2 3">
    <name type="scientific">Dankookia rubra</name>
    <dbReference type="NCBI Taxonomy" id="1442381"/>
    <lineage>
        <taxon>Bacteria</taxon>
        <taxon>Pseudomonadati</taxon>
        <taxon>Pseudomonadota</taxon>
        <taxon>Alphaproteobacteria</taxon>
        <taxon>Acetobacterales</taxon>
        <taxon>Roseomonadaceae</taxon>
        <taxon>Dankookia</taxon>
    </lineage>
</organism>
<comment type="caution">
    <text evidence="2">The sequence shown here is derived from an EMBL/GenBank/DDBJ whole genome shotgun (WGS) entry which is preliminary data.</text>
</comment>
<dbReference type="Proteomes" id="UP000295096">
    <property type="component" value="Unassembled WGS sequence"/>
</dbReference>
<dbReference type="EMBL" id="SMSJ01000013">
    <property type="protein sequence ID" value="TDH62214.1"/>
    <property type="molecule type" value="Genomic_DNA"/>
</dbReference>
<dbReference type="InterPro" id="IPR029058">
    <property type="entry name" value="AB_hydrolase_fold"/>
</dbReference>
<evidence type="ECO:0000256" key="1">
    <source>
        <dbReference type="SAM" id="SignalP"/>
    </source>
</evidence>
<evidence type="ECO:0000313" key="3">
    <source>
        <dbReference type="Proteomes" id="UP000295096"/>
    </source>
</evidence>
<feature type="signal peptide" evidence="1">
    <location>
        <begin position="1"/>
        <end position="17"/>
    </location>
</feature>
<evidence type="ECO:0008006" key="4">
    <source>
        <dbReference type="Google" id="ProtNLM"/>
    </source>
</evidence>
<reference evidence="2 3" key="1">
    <citation type="journal article" date="2016" name="J. Microbiol.">
        <title>Dankookia rubra gen. nov., sp. nov., an alphaproteobacterium isolated from sediment of a shallow stream.</title>
        <authorList>
            <person name="Kim W.H."/>
            <person name="Kim D.H."/>
            <person name="Kang K."/>
            <person name="Ahn T.Y."/>
        </authorList>
    </citation>
    <scope>NUCLEOTIDE SEQUENCE [LARGE SCALE GENOMIC DNA]</scope>
    <source>
        <strain evidence="2 3">JCM30602</strain>
    </source>
</reference>
<evidence type="ECO:0000313" key="2">
    <source>
        <dbReference type="EMBL" id="TDH62214.1"/>
    </source>
</evidence>
<accession>A0A4R5QG03</accession>
<dbReference type="RefSeq" id="WP_133288950.1">
    <property type="nucleotide sequence ID" value="NZ_SMSJ01000013.1"/>
</dbReference>
<feature type="chain" id="PRO_5020596167" description="Peptidase S9 prolyl oligopeptidase catalytic domain-containing protein" evidence="1">
    <location>
        <begin position="18"/>
        <end position="447"/>
    </location>
</feature>
<gene>
    <name evidence="2" type="ORF">E2C06_12550</name>
</gene>
<keyword evidence="3" id="KW-1185">Reference proteome</keyword>
<proteinExistence type="predicted"/>
<name>A0A4R5QG03_9PROT</name>
<keyword evidence="1" id="KW-0732">Signal</keyword>
<sequence>MLLLTGLGGCAAPVAPAAPTPGFSADTATREGLISGATASEAACTALPDGLWVRAEGRAECLRVSGRLARPARRAIVYIPGDPGGAAYRTAGGQPEIETVSEAYELSDAARHASARARSAALGAMPVLVLGRPGMRGSSGEHARDRHTTAEVALVDAGLTALRRRFGIEELVLLGFSSGGAVVANLLARRGDVACAVIGSAPLDLEAYYRRPDGSLPEGYTMRAGELADPLDSIGEIRPGAEIYVIGDRRDRMVPATAWTAWVAAAQRTGLHVHAAEVAGQDRPDLGRGAAASRHLTISRGFEVARACAVGMPPDQVMHALEADAPLLVPQGRRLHGAEIRAALAGRTLRGLEWEPTLNVLSTWAADGTLTYLALGREARPLAQWRWRVEGDRLCTTRHGCTEVLTAAGALNLVAGHPARLRLTLLTSPDARAAADRSGGGPEGPPP</sequence>